<dbReference type="AlphaFoldDB" id="A0AA36GGQ8"/>
<organism evidence="1 2">
    <name type="scientific">Mesorhabditis spiculigera</name>
    <dbReference type="NCBI Taxonomy" id="96644"/>
    <lineage>
        <taxon>Eukaryota</taxon>
        <taxon>Metazoa</taxon>
        <taxon>Ecdysozoa</taxon>
        <taxon>Nematoda</taxon>
        <taxon>Chromadorea</taxon>
        <taxon>Rhabditida</taxon>
        <taxon>Rhabditina</taxon>
        <taxon>Rhabditomorpha</taxon>
        <taxon>Rhabditoidea</taxon>
        <taxon>Rhabditidae</taxon>
        <taxon>Mesorhabditinae</taxon>
        <taxon>Mesorhabditis</taxon>
    </lineage>
</organism>
<dbReference type="Proteomes" id="UP001177023">
    <property type="component" value="Unassembled WGS sequence"/>
</dbReference>
<evidence type="ECO:0000313" key="1">
    <source>
        <dbReference type="EMBL" id="CAJ0584556.1"/>
    </source>
</evidence>
<dbReference type="EMBL" id="CATQJA010002698">
    <property type="protein sequence ID" value="CAJ0584556.1"/>
    <property type="molecule type" value="Genomic_DNA"/>
</dbReference>
<comment type="caution">
    <text evidence="1">The sequence shown here is derived from an EMBL/GenBank/DDBJ whole genome shotgun (WGS) entry which is preliminary data.</text>
</comment>
<sequence length="136" mass="15372">MNLLDAQADWKVIRPFQSLRCGLCRQPLDKDKNAQPFCCSSCKAWRCARCMDGPTCCSSARDSTLKIPITLILGYKAIVDAYNAQIGYDDARQSEFVAKLENEMALLCDYCGQNFKCLPGMSWRTNLQGMLKKLRD</sequence>
<name>A0AA36GGQ8_9BILA</name>
<accession>A0AA36GGQ8</accession>
<protein>
    <submittedName>
        <fullName evidence="1">Uncharacterized protein</fullName>
    </submittedName>
</protein>
<gene>
    <name evidence="1" type="ORF">MSPICULIGERA_LOCUS22605</name>
</gene>
<reference evidence="1" key="1">
    <citation type="submission" date="2023-06" db="EMBL/GenBank/DDBJ databases">
        <authorList>
            <person name="Delattre M."/>
        </authorList>
    </citation>
    <scope>NUCLEOTIDE SEQUENCE</scope>
    <source>
        <strain evidence="1">AF72</strain>
    </source>
</reference>
<evidence type="ECO:0000313" key="2">
    <source>
        <dbReference type="Proteomes" id="UP001177023"/>
    </source>
</evidence>
<proteinExistence type="predicted"/>
<keyword evidence="2" id="KW-1185">Reference proteome</keyword>
<feature type="non-terminal residue" evidence="1">
    <location>
        <position position="136"/>
    </location>
</feature>